<organism evidence="8">
    <name type="scientific">Ornithinibacillus sp. 4-3</name>
    <dbReference type="NCBI Taxonomy" id="3231488"/>
    <lineage>
        <taxon>Bacteria</taxon>
        <taxon>Bacillati</taxon>
        <taxon>Bacillota</taxon>
        <taxon>Bacilli</taxon>
        <taxon>Bacillales</taxon>
        <taxon>Bacillaceae</taxon>
        <taxon>Ornithinibacillus</taxon>
    </lineage>
</organism>
<dbReference type="Pfam" id="PF00692">
    <property type="entry name" value="dUTPase"/>
    <property type="match status" value="2"/>
</dbReference>
<dbReference type="InterPro" id="IPR033704">
    <property type="entry name" value="dUTPase_trimeric"/>
</dbReference>
<keyword evidence="4" id="KW-0546">Nucleotide metabolism</keyword>
<dbReference type="PANTHER" id="PTHR11241:SF0">
    <property type="entry name" value="DEOXYURIDINE 5'-TRIPHOSPHATE NUCLEOTIDOHYDROLASE"/>
    <property type="match status" value="1"/>
</dbReference>
<accession>A0AB39HMA6</accession>
<protein>
    <recommendedName>
        <fullName evidence="2">dUTP diphosphatase</fullName>
        <ecNumber evidence="2">3.6.1.23</ecNumber>
    </recommendedName>
</protein>
<evidence type="ECO:0000256" key="4">
    <source>
        <dbReference type="ARBA" id="ARBA00023080"/>
    </source>
</evidence>
<dbReference type="InterPro" id="IPR008181">
    <property type="entry name" value="dUTPase"/>
</dbReference>
<feature type="region of interest" description="Disordered" evidence="6">
    <location>
        <begin position="163"/>
        <end position="185"/>
    </location>
</feature>
<dbReference type="GO" id="GO:0000287">
    <property type="term" value="F:magnesium ion binding"/>
    <property type="evidence" value="ECO:0007669"/>
    <property type="project" value="InterPro"/>
</dbReference>
<sequence>MITVGFKRLTDDAILPVRAHYSDSGFDLFANENLIIEPGETIVVKTGIAINLPDGYEAQVRPRSGISSKTKLRVQLGTIDNSYTGEIGIIVDNTENHDESLQDEFHDDTLKDISERLINAWDYLDAFDDFHNVNSYLIKKGDKLAQLVIQKLPQVHAYEVDKLPDTERGTNGFGSTGSKVGEKDD</sequence>
<dbReference type="InterPro" id="IPR036157">
    <property type="entry name" value="dUTPase-like_sf"/>
</dbReference>
<feature type="domain" description="dUTPase-like" evidence="7">
    <location>
        <begin position="13"/>
        <end position="98"/>
    </location>
</feature>
<evidence type="ECO:0000256" key="5">
    <source>
        <dbReference type="ARBA" id="ARBA00047686"/>
    </source>
</evidence>
<dbReference type="EC" id="3.6.1.23" evidence="2"/>
<dbReference type="GO" id="GO:0046081">
    <property type="term" value="P:dUTP catabolic process"/>
    <property type="evidence" value="ECO:0007669"/>
    <property type="project" value="InterPro"/>
</dbReference>
<dbReference type="PANTHER" id="PTHR11241">
    <property type="entry name" value="DEOXYURIDINE 5'-TRIPHOSPHATE NUCLEOTIDOHYDROLASE"/>
    <property type="match status" value="1"/>
</dbReference>
<proteinExistence type="inferred from homology"/>
<comment type="similarity">
    <text evidence="1">Belongs to the dUTPase family.</text>
</comment>
<dbReference type="GO" id="GO:0006226">
    <property type="term" value="P:dUMP biosynthetic process"/>
    <property type="evidence" value="ECO:0007669"/>
    <property type="project" value="InterPro"/>
</dbReference>
<dbReference type="GO" id="GO:0004170">
    <property type="term" value="F:dUTP diphosphatase activity"/>
    <property type="evidence" value="ECO:0007669"/>
    <property type="project" value="UniProtKB-EC"/>
</dbReference>
<evidence type="ECO:0000256" key="3">
    <source>
        <dbReference type="ARBA" id="ARBA00022801"/>
    </source>
</evidence>
<evidence type="ECO:0000259" key="7">
    <source>
        <dbReference type="Pfam" id="PF00692"/>
    </source>
</evidence>
<dbReference type="RefSeq" id="WP_368652386.1">
    <property type="nucleotide sequence ID" value="NZ_CP162599.1"/>
</dbReference>
<dbReference type="AlphaFoldDB" id="A0AB39HMA6"/>
<dbReference type="CDD" id="cd07557">
    <property type="entry name" value="trimeric_dUTPase"/>
    <property type="match status" value="1"/>
</dbReference>
<gene>
    <name evidence="8" type="ORF">AB4Y30_11545</name>
</gene>
<dbReference type="InterPro" id="IPR029054">
    <property type="entry name" value="dUTPase-like"/>
</dbReference>
<keyword evidence="3" id="KW-0378">Hydrolase</keyword>
<evidence type="ECO:0000256" key="1">
    <source>
        <dbReference type="ARBA" id="ARBA00006581"/>
    </source>
</evidence>
<dbReference type="EMBL" id="CP162599">
    <property type="protein sequence ID" value="XDK31660.1"/>
    <property type="molecule type" value="Genomic_DNA"/>
</dbReference>
<evidence type="ECO:0000256" key="2">
    <source>
        <dbReference type="ARBA" id="ARBA00012379"/>
    </source>
</evidence>
<feature type="domain" description="dUTPase-like" evidence="7">
    <location>
        <begin position="137"/>
        <end position="177"/>
    </location>
</feature>
<reference evidence="8" key="1">
    <citation type="submission" date="2024-07" db="EMBL/GenBank/DDBJ databases">
        <title>Halotolerant mesophilic bacterium Ornithinibacillus sp. 4-3, sp. nov., isolated from soil.</title>
        <authorList>
            <person name="Sidarenka A.V."/>
            <person name="Guliayeva D.E."/>
            <person name="Leanovich S.I."/>
            <person name="Hileuskaya K.S."/>
            <person name="Akhremchuk A.E."/>
            <person name="Sikolenko M.A."/>
            <person name="Valentovich L.N."/>
        </authorList>
    </citation>
    <scope>NUCLEOTIDE SEQUENCE</scope>
    <source>
        <strain evidence="8">4-3</strain>
    </source>
</reference>
<evidence type="ECO:0000313" key="8">
    <source>
        <dbReference type="EMBL" id="XDK31660.1"/>
    </source>
</evidence>
<name>A0AB39HMA6_9BACI</name>
<dbReference type="Gene3D" id="2.70.40.10">
    <property type="match status" value="1"/>
</dbReference>
<comment type="catalytic activity">
    <reaction evidence="5">
        <text>dUTP + H2O = dUMP + diphosphate + H(+)</text>
        <dbReference type="Rhea" id="RHEA:10248"/>
        <dbReference type="ChEBI" id="CHEBI:15377"/>
        <dbReference type="ChEBI" id="CHEBI:15378"/>
        <dbReference type="ChEBI" id="CHEBI:33019"/>
        <dbReference type="ChEBI" id="CHEBI:61555"/>
        <dbReference type="ChEBI" id="CHEBI:246422"/>
        <dbReference type="EC" id="3.6.1.23"/>
    </reaction>
</comment>
<dbReference type="SUPFAM" id="SSF51283">
    <property type="entry name" value="dUTPase-like"/>
    <property type="match status" value="1"/>
</dbReference>
<evidence type="ECO:0000256" key="6">
    <source>
        <dbReference type="SAM" id="MobiDB-lite"/>
    </source>
</evidence>